<evidence type="ECO:0000313" key="3">
    <source>
        <dbReference type="Proteomes" id="UP000777438"/>
    </source>
</evidence>
<sequence length="198" mass="22111">MATQDPIVLSLPSKYASSSDPTPSSPAPALDWLTTTWSVTHSTLSMWRSARNVRITYKLLPASSMGFPRLDDLVEYEPSNKEGARKTVAGIDTQAAGPSSWNWRGKGMLTLIKSHWEVLGWGEVKTATGKERWAVTWFAPTMFTNEGFDVYCDRKEGISDETYEAIREALGKLSEPKLVAMVEKNMKPVEIRLPWVEG</sequence>
<evidence type="ECO:0000313" key="2">
    <source>
        <dbReference type="EMBL" id="KAH6896776.1"/>
    </source>
</evidence>
<dbReference type="OrthoDB" id="9975758at2759"/>
<dbReference type="AlphaFoldDB" id="A0A9P8WE04"/>
<comment type="caution">
    <text evidence="2">The sequence shown here is derived from an EMBL/GenBank/DDBJ whole genome shotgun (WGS) entry which is preliminary data.</text>
</comment>
<protein>
    <submittedName>
        <fullName evidence="2">Uncharacterized protein</fullName>
    </submittedName>
</protein>
<organism evidence="2 3">
    <name type="scientific">Thelonectria olida</name>
    <dbReference type="NCBI Taxonomy" id="1576542"/>
    <lineage>
        <taxon>Eukaryota</taxon>
        <taxon>Fungi</taxon>
        <taxon>Dikarya</taxon>
        <taxon>Ascomycota</taxon>
        <taxon>Pezizomycotina</taxon>
        <taxon>Sordariomycetes</taxon>
        <taxon>Hypocreomycetidae</taxon>
        <taxon>Hypocreales</taxon>
        <taxon>Nectriaceae</taxon>
        <taxon>Thelonectria</taxon>
    </lineage>
</organism>
<keyword evidence="3" id="KW-1185">Reference proteome</keyword>
<feature type="region of interest" description="Disordered" evidence="1">
    <location>
        <begin position="1"/>
        <end position="27"/>
    </location>
</feature>
<dbReference type="Proteomes" id="UP000777438">
    <property type="component" value="Unassembled WGS sequence"/>
</dbReference>
<accession>A0A9P8WE04</accession>
<gene>
    <name evidence="2" type="ORF">B0T10DRAFT_475075</name>
</gene>
<dbReference type="EMBL" id="JAGPYM010000003">
    <property type="protein sequence ID" value="KAH6896776.1"/>
    <property type="molecule type" value="Genomic_DNA"/>
</dbReference>
<evidence type="ECO:0000256" key="1">
    <source>
        <dbReference type="SAM" id="MobiDB-lite"/>
    </source>
</evidence>
<reference evidence="2 3" key="1">
    <citation type="journal article" date="2021" name="Nat. Commun.">
        <title>Genetic determinants of endophytism in the Arabidopsis root mycobiome.</title>
        <authorList>
            <person name="Mesny F."/>
            <person name="Miyauchi S."/>
            <person name="Thiergart T."/>
            <person name="Pickel B."/>
            <person name="Atanasova L."/>
            <person name="Karlsson M."/>
            <person name="Huettel B."/>
            <person name="Barry K.W."/>
            <person name="Haridas S."/>
            <person name="Chen C."/>
            <person name="Bauer D."/>
            <person name="Andreopoulos W."/>
            <person name="Pangilinan J."/>
            <person name="LaButti K."/>
            <person name="Riley R."/>
            <person name="Lipzen A."/>
            <person name="Clum A."/>
            <person name="Drula E."/>
            <person name="Henrissat B."/>
            <person name="Kohler A."/>
            <person name="Grigoriev I.V."/>
            <person name="Martin F.M."/>
            <person name="Hacquard S."/>
        </authorList>
    </citation>
    <scope>NUCLEOTIDE SEQUENCE [LARGE SCALE GENOMIC DNA]</scope>
    <source>
        <strain evidence="2 3">MPI-CAGE-CH-0241</strain>
    </source>
</reference>
<name>A0A9P8WE04_9HYPO</name>
<proteinExistence type="predicted"/>